<feature type="region of interest" description="Disordered" evidence="1">
    <location>
        <begin position="1"/>
        <end position="24"/>
    </location>
</feature>
<dbReference type="InterPro" id="IPR036388">
    <property type="entry name" value="WH-like_DNA-bd_sf"/>
</dbReference>
<dbReference type="InterPro" id="IPR055768">
    <property type="entry name" value="DUF7344"/>
</dbReference>
<evidence type="ECO:0000313" key="3">
    <source>
        <dbReference type="EMBL" id="MDS0294253.1"/>
    </source>
</evidence>
<feature type="domain" description="DUF7344" evidence="2">
    <location>
        <begin position="30"/>
        <end position="108"/>
    </location>
</feature>
<evidence type="ECO:0000313" key="4">
    <source>
        <dbReference type="Proteomes" id="UP001254813"/>
    </source>
</evidence>
<name>A0ABU2G1T4_9EURY</name>
<gene>
    <name evidence="3" type="ORF">NDI79_08720</name>
</gene>
<reference evidence="3 4" key="1">
    <citation type="submission" date="2022-06" db="EMBL/GenBank/DDBJ databases">
        <title>Halogeometricum sp. a new haloarchaeum isolate from saline soil.</title>
        <authorList>
            <person name="Strakova D."/>
            <person name="Galisteo C."/>
            <person name="Sanchez-Porro C."/>
            <person name="Ventosa A."/>
        </authorList>
    </citation>
    <scope>NUCLEOTIDE SEQUENCE [LARGE SCALE GENOMIC DNA]</scope>
    <source>
        <strain evidence="4">S3BR25-2</strain>
    </source>
</reference>
<proteinExistence type="predicted"/>
<dbReference type="RefSeq" id="WP_310928096.1">
    <property type="nucleotide sequence ID" value="NZ_JAMQOQ010000002.1"/>
</dbReference>
<evidence type="ECO:0000259" key="2">
    <source>
        <dbReference type="Pfam" id="PF24035"/>
    </source>
</evidence>
<feature type="compositionally biased region" description="Basic and acidic residues" evidence="1">
    <location>
        <begin position="1"/>
        <end position="11"/>
    </location>
</feature>
<accession>A0ABU2G1T4</accession>
<sequence length="130" mass="15118">MRPELYRETRTRSPNHVQTDGGEPSLDTVFQILSNRRRRFVLYFLTEIDDPVGREELARRIATWERDEDIGDVPSDEIARVTVSLDHAHLPRLEDGGVVSYDREEREIAATDAVDRFLPYLDLARSEDFD</sequence>
<dbReference type="EMBL" id="JAMQOQ010000002">
    <property type="protein sequence ID" value="MDS0294253.1"/>
    <property type="molecule type" value="Genomic_DNA"/>
</dbReference>
<organism evidence="3 4">
    <name type="scientific">Halogeometricum luteum</name>
    <dbReference type="NCBI Taxonomy" id="2950537"/>
    <lineage>
        <taxon>Archaea</taxon>
        <taxon>Methanobacteriati</taxon>
        <taxon>Methanobacteriota</taxon>
        <taxon>Stenosarchaea group</taxon>
        <taxon>Halobacteria</taxon>
        <taxon>Halobacteriales</taxon>
        <taxon>Haloferacaceae</taxon>
        <taxon>Halogeometricum</taxon>
    </lineage>
</organism>
<protein>
    <recommendedName>
        <fullName evidence="2">DUF7344 domain-containing protein</fullName>
    </recommendedName>
</protein>
<keyword evidence="4" id="KW-1185">Reference proteome</keyword>
<dbReference type="Proteomes" id="UP001254813">
    <property type="component" value="Unassembled WGS sequence"/>
</dbReference>
<dbReference type="Gene3D" id="1.10.10.10">
    <property type="entry name" value="Winged helix-like DNA-binding domain superfamily/Winged helix DNA-binding domain"/>
    <property type="match status" value="1"/>
</dbReference>
<evidence type="ECO:0000256" key="1">
    <source>
        <dbReference type="SAM" id="MobiDB-lite"/>
    </source>
</evidence>
<comment type="caution">
    <text evidence="3">The sequence shown here is derived from an EMBL/GenBank/DDBJ whole genome shotgun (WGS) entry which is preliminary data.</text>
</comment>
<dbReference type="Pfam" id="PF24035">
    <property type="entry name" value="DUF7344"/>
    <property type="match status" value="1"/>
</dbReference>